<dbReference type="InterPro" id="IPR001387">
    <property type="entry name" value="Cro/C1-type_HTH"/>
</dbReference>
<sequence length="83" mass="9368">MPSTRDPDALLRLVVQILDRARSDQGITQYELGHLSGITQSTVSKYFRLELRLNFSQFVALCWALDLKPGRVVDEAESMLDTA</sequence>
<dbReference type="EMBL" id="PPXF01000068">
    <property type="protein sequence ID" value="POH58758.1"/>
    <property type="molecule type" value="Genomic_DNA"/>
</dbReference>
<dbReference type="SMART" id="SM00530">
    <property type="entry name" value="HTH_XRE"/>
    <property type="match status" value="1"/>
</dbReference>
<evidence type="ECO:0000313" key="2">
    <source>
        <dbReference type="EMBL" id="POH58758.1"/>
    </source>
</evidence>
<dbReference type="CDD" id="cd00093">
    <property type="entry name" value="HTH_XRE"/>
    <property type="match status" value="1"/>
</dbReference>
<dbReference type="AlphaFoldDB" id="A0A2S3Z538"/>
<dbReference type="Proteomes" id="UP000237104">
    <property type="component" value="Unassembled WGS sequence"/>
</dbReference>
<protein>
    <recommendedName>
        <fullName evidence="1">HTH cro/C1-type domain-containing protein</fullName>
    </recommendedName>
</protein>
<dbReference type="PROSITE" id="PS50943">
    <property type="entry name" value="HTH_CROC1"/>
    <property type="match status" value="1"/>
</dbReference>
<name>A0A2S3Z538_9MICO</name>
<dbReference type="InterPro" id="IPR010982">
    <property type="entry name" value="Lambda_DNA-bd_dom_sf"/>
</dbReference>
<dbReference type="RefSeq" id="WP_103432639.1">
    <property type="nucleotide sequence ID" value="NZ_PPXF01000068.1"/>
</dbReference>
<organism evidence="2 3">
    <name type="scientific">Cryobacterium zongtaii</name>
    <dbReference type="NCBI Taxonomy" id="1259217"/>
    <lineage>
        <taxon>Bacteria</taxon>
        <taxon>Bacillati</taxon>
        <taxon>Actinomycetota</taxon>
        <taxon>Actinomycetes</taxon>
        <taxon>Micrococcales</taxon>
        <taxon>Microbacteriaceae</taxon>
        <taxon>Cryobacterium</taxon>
    </lineage>
</organism>
<gene>
    <name evidence="2" type="ORF">C3B59_18395</name>
</gene>
<reference evidence="2 3" key="1">
    <citation type="submission" date="2018-01" db="EMBL/GenBank/DDBJ databases">
        <title>Cryobacterium sp. nov., from glaciers in China.</title>
        <authorList>
            <person name="Liu Q."/>
            <person name="Xin Y.-H."/>
        </authorList>
    </citation>
    <scope>NUCLEOTIDE SEQUENCE [LARGE SCALE GENOMIC DNA]</scope>
    <source>
        <strain evidence="2 3">TMB1-8</strain>
    </source>
</reference>
<dbReference type="OrthoDB" id="4559966at2"/>
<feature type="domain" description="HTH cro/C1-type" evidence="1">
    <location>
        <begin position="18"/>
        <end position="72"/>
    </location>
</feature>
<proteinExistence type="predicted"/>
<comment type="caution">
    <text evidence="2">The sequence shown here is derived from an EMBL/GenBank/DDBJ whole genome shotgun (WGS) entry which is preliminary data.</text>
</comment>
<dbReference type="Gene3D" id="1.10.260.40">
    <property type="entry name" value="lambda repressor-like DNA-binding domains"/>
    <property type="match status" value="1"/>
</dbReference>
<dbReference type="Pfam" id="PF01381">
    <property type="entry name" value="HTH_3"/>
    <property type="match status" value="1"/>
</dbReference>
<evidence type="ECO:0000313" key="3">
    <source>
        <dbReference type="Proteomes" id="UP000237104"/>
    </source>
</evidence>
<dbReference type="GO" id="GO:0003677">
    <property type="term" value="F:DNA binding"/>
    <property type="evidence" value="ECO:0007669"/>
    <property type="project" value="InterPro"/>
</dbReference>
<evidence type="ECO:0000259" key="1">
    <source>
        <dbReference type="PROSITE" id="PS50943"/>
    </source>
</evidence>
<dbReference type="SUPFAM" id="SSF47413">
    <property type="entry name" value="lambda repressor-like DNA-binding domains"/>
    <property type="match status" value="1"/>
</dbReference>
<accession>A0A2S3Z538</accession>